<dbReference type="InterPro" id="IPR000361">
    <property type="entry name" value="ATAP_core_dom"/>
</dbReference>
<dbReference type="RefSeq" id="WP_181750981.1">
    <property type="nucleotide sequence ID" value="NZ_JACEIQ010000003.1"/>
</dbReference>
<proteinExistence type="predicted"/>
<evidence type="ECO:0000313" key="3">
    <source>
        <dbReference type="Proteomes" id="UP000535491"/>
    </source>
</evidence>
<dbReference type="NCBIfam" id="TIGR00049">
    <property type="entry name" value="iron-sulfur cluster assembly accessory protein"/>
    <property type="match status" value="1"/>
</dbReference>
<feature type="domain" description="Core" evidence="1">
    <location>
        <begin position="2"/>
        <end position="103"/>
    </location>
</feature>
<dbReference type="SUPFAM" id="SSF89360">
    <property type="entry name" value="HesB-like domain"/>
    <property type="match status" value="1"/>
</dbReference>
<gene>
    <name evidence="2" type="ORF">H1191_05445</name>
</gene>
<dbReference type="GO" id="GO:0016226">
    <property type="term" value="P:iron-sulfur cluster assembly"/>
    <property type="evidence" value="ECO:0007669"/>
    <property type="project" value="InterPro"/>
</dbReference>
<evidence type="ECO:0000259" key="1">
    <source>
        <dbReference type="Pfam" id="PF01521"/>
    </source>
</evidence>
<sequence length="118" mass="12749">MITITERAALKVKDMLAEQDQPDKLYLRVGVQHGGCSGFSYSMGFDDEKKESDTELHLHGVKVLLDKESQPLLNGTVIDYKESMMGGGFSIENPNATVTCGCGSSFRTATAAGKPEDC</sequence>
<accession>A0A7W1WPM3</accession>
<evidence type="ECO:0000313" key="2">
    <source>
        <dbReference type="EMBL" id="MBA4493746.1"/>
    </source>
</evidence>
<reference evidence="2 3" key="1">
    <citation type="submission" date="2020-07" db="EMBL/GenBank/DDBJ databases">
        <authorList>
            <person name="Feng H."/>
        </authorList>
    </citation>
    <scope>NUCLEOTIDE SEQUENCE [LARGE SCALE GENOMIC DNA]</scope>
    <source>
        <strain evidence="3">s-10</strain>
    </source>
</reference>
<dbReference type="Proteomes" id="UP000535491">
    <property type="component" value="Unassembled WGS sequence"/>
</dbReference>
<dbReference type="PANTHER" id="PTHR47265:SF1">
    <property type="entry name" value="IRON-SULFUR ASSEMBLY PROTEIN ISCA, CHLOROPLASTIC"/>
    <property type="match status" value="1"/>
</dbReference>
<dbReference type="PROSITE" id="PS01152">
    <property type="entry name" value="HESB"/>
    <property type="match status" value="1"/>
</dbReference>
<dbReference type="Gene3D" id="2.60.300.12">
    <property type="entry name" value="HesB-like domain"/>
    <property type="match status" value="1"/>
</dbReference>
<comment type="caution">
    <text evidence="2">The sequence shown here is derived from an EMBL/GenBank/DDBJ whole genome shotgun (WGS) entry which is preliminary data.</text>
</comment>
<dbReference type="PANTHER" id="PTHR47265">
    <property type="entry name" value="IRON-SULFUR ASSEMBLY PROTEIN ISCA, CHLOROPLASTIC"/>
    <property type="match status" value="1"/>
</dbReference>
<name>A0A7W1WPM3_9BACL</name>
<organism evidence="2 3">
    <name type="scientific">Paenactinomyces guangxiensis</name>
    <dbReference type="NCBI Taxonomy" id="1490290"/>
    <lineage>
        <taxon>Bacteria</taxon>
        <taxon>Bacillati</taxon>
        <taxon>Bacillota</taxon>
        <taxon>Bacilli</taxon>
        <taxon>Bacillales</taxon>
        <taxon>Thermoactinomycetaceae</taxon>
        <taxon>Paenactinomyces</taxon>
    </lineage>
</organism>
<dbReference type="InterPro" id="IPR017870">
    <property type="entry name" value="FeS_cluster_insertion_CS"/>
</dbReference>
<dbReference type="InterPro" id="IPR031108">
    <property type="entry name" value="IscA_plant_cyanobact"/>
</dbReference>
<dbReference type="AlphaFoldDB" id="A0A7W1WPM3"/>
<dbReference type="GO" id="GO:0030674">
    <property type="term" value="F:protein-macromolecule adaptor activity"/>
    <property type="evidence" value="ECO:0007669"/>
    <property type="project" value="TreeGrafter"/>
</dbReference>
<protein>
    <submittedName>
        <fullName evidence="2">Iron-sulfur cluster assembly accessory protein</fullName>
    </submittedName>
</protein>
<dbReference type="EMBL" id="JACEIQ010000003">
    <property type="protein sequence ID" value="MBA4493746.1"/>
    <property type="molecule type" value="Genomic_DNA"/>
</dbReference>
<keyword evidence="3" id="KW-1185">Reference proteome</keyword>
<dbReference type="Pfam" id="PF01521">
    <property type="entry name" value="Fe-S_biosyn"/>
    <property type="match status" value="1"/>
</dbReference>
<dbReference type="InterPro" id="IPR016092">
    <property type="entry name" value="ATAP"/>
</dbReference>
<dbReference type="GO" id="GO:0051537">
    <property type="term" value="F:2 iron, 2 sulfur cluster binding"/>
    <property type="evidence" value="ECO:0007669"/>
    <property type="project" value="UniProtKB-ARBA"/>
</dbReference>
<dbReference type="InterPro" id="IPR035903">
    <property type="entry name" value="HesB-like_dom_sf"/>
</dbReference>